<dbReference type="RefSeq" id="WP_062087062.1">
    <property type="nucleotide sequence ID" value="NZ_FCOK02000022.1"/>
</dbReference>
<dbReference type="InterPro" id="IPR006680">
    <property type="entry name" value="Amidohydro-rel"/>
</dbReference>
<proteinExistence type="inferred from homology"/>
<dbReference type="OrthoDB" id="9787654at2"/>
<evidence type="ECO:0000259" key="2">
    <source>
        <dbReference type="Pfam" id="PF04909"/>
    </source>
</evidence>
<dbReference type="Gene3D" id="3.20.20.140">
    <property type="entry name" value="Metal-dependent hydrolases"/>
    <property type="match status" value="1"/>
</dbReference>
<dbReference type="Pfam" id="PF04909">
    <property type="entry name" value="Amidohydro_2"/>
    <property type="match status" value="1"/>
</dbReference>
<dbReference type="InterPro" id="IPR032466">
    <property type="entry name" value="Metal_Hydrolase"/>
</dbReference>
<protein>
    <submittedName>
        <fullName evidence="3">Hydrolase</fullName>
    </submittedName>
</protein>
<comment type="similarity">
    <text evidence="1">Belongs to the metallo-dependent hydrolases superfamily.</text>
</comment>
<dbReference type="InterPro" id="IPR052350">
    <property type="entry name" value="Metallo-dep_Lactonases"/>
</dbReference>
<evidence type="ECO:0000313" key="4">
    <source>
        <dbReference type="Proteomes" id="UP000054683"/>
    </source>
</evidence>
<dbReference type="PANTHER" id="PTHR43569:SF2">
    <property type="entry name" value="AMIDOHYDROLASE-RELATED DOMAIN-CONTAINING PROTEIN"/>
    <property type="match status" value="1"/>
</dbReference>
<feature type="domain" description="Amidohydrolase-related" evidence="2">
    <location>
        <begin position="5"/>
        <end position="287"/>
    </location>
</feature>
<evidence type="ECO:0000313" key="3">
    <source>
        <dbReference type="EMBL" id="SAL37326.1"/>
    </source>
</evidence>
<accession>A0A158GZ38</accession>
<sequence>MREWIDTHLHLLYVESLHYDWACSYDALKGRVALEDYMPLAQANGITRALHMEADVRESESALETRLISQLMDIPGSPLVGAIAACRPESEQFPSFLESQQANPRVHGLRRVLHTMPDDVSLSEVFSRNLRLLPTVGYTFDLCVLARQLPLAIELARACPDVTMVLDHCGVPNVMARELSPWREHIKALAALPNVFCKISGLIAYGDAARWPINDVESVAVDLRPFVEHAIECFGWERVVWGSDFPICNLTRGLPVWRAVTDCLLQGCSDVELDALAHGNAIRLYRLKPAMSTDIMRQR</sequence>
<dbReference type="EMBL" id="FCOK02000022">
    <property type="protein sequence ID" value="SAL37326.1"/>
    <property type="molecule type" value="Genomic_DNA"/>
</dbReference>
<dbReference type="PANTHER" id="PTHR43569">
    <property type="entry name" value="AMIDOHYDROLASE"/>
    <property type="match status" value="1"/>
</dbReference>
<dbReference type="SUPFAM" id="SSF51556">
    <property type="entry name" value="Metallo-dependent hydrolases"/>
    <property type="match status" value="1"/>
</dbReference>
<keyword evidence="3" id="KW-0378">Hydrolase</keyword>
<dbReference type="GO" id="GO:0016787">
    <property type="term" value="F:hydrolase activity"/>
    <property type="evidence" value="ECO:0007669"/>
    <property type="project" value="UniProtKB-KW"/>
</dbReference>
<gene>
    <name evidence="3" type="ORF">AWB69_03629</name>
</gene>
<organism evidence="3 4">
    <name type="scientific">Caballeronia udeis</name>
    <dbReference type="NCBI Taxonomy" id="1232866"/>
    <lineage>
        <taxon>Bacteria</taxon>
        <taxon>Pseudomonadati</taxon>
        <taxon>Pseudomonadota</taxon>
        <taxon>Betaproteobacteria</taxon>
        <taxon>Burkholderiales</taxon>
        <taxon>Burkholderiaceae</taxon>
        <taxon>Caballeronia</taxon>
    </lineage>
</organism>
<dbReference type="AlphaFoldDB" id="A0A158GZ38"/>
<reference evidence="3 4" key="1">
    <citation type="submission" date="2016-01" db="EMBL/GenBank/DDBJ databases">
        <authorList>
            <person name="Oliw E.H."/>
        </authorList>
    </citation>
    <scope>NUCLEOTIDE SEQUENCE [LARGE SCALE GENOMIC DNA]</scope>
    <source>
        <strain evidence="3">LMG 27134</strain>
    </source>
</reference>
<evidence type="ECO:0000256" key="1">
    <source>
        <dbReference type="ARBA" id="ARBA00038310"/>
    </source>
</evidence>
<dbReference type="Proteomes" id="UP000054683">
    <property type="component" value="Unassembled WGS sequence"/>
</dbReference>
<name>A0A158GZ38_9BURK</name>